<evidence type="ECO:0000259" key="7">
    <source>
        <dbReference type="Pfam" id="PF01435"/>
    </source>
</evidence>
<feature type="domain" description="Peptidase M48" evidence="7">
    <location>
        <begin position="90"/>
        <end position="256"/>
    </location>
</feature>
<evidence type="ECO:0000256" key="2">
    <source>
        <dbReference type="ARBA" id="ARBA00022670"/>
    </source>
</evidence>
<evidence type="ECO:0000256" key="6">
    <source>
        <dbReference type="ARBA" id="ARBA00023049"/>
    </source>
</evidence>
<comment type="cofactor">
    <cofactor evidence="1">
        <name>Zn(2+)</name>
        <dbReference type="ChEBI" id="CHEBI:29105"/>
    </cofactor>
</comment>
<comment type="caution">
    <text evidence="8">The sequence shown here is derived from an EMBL/GenBank/DDBJ whole genome shotgun (WGS) entry which is preliminary data.</text>
</comment>
<keyword evidence="9" id="KW-1185">Reference proteome</keyword>
<keyword evidence="6 8" id="KW-0482">Metalloprotease</keyword>
<dbReference type="InterPro" id="IPR001915">
    <property type="entry name" value="Peptidase_M48"/>
</dbReference>
<dbReference type="PANTHER" id="PTHR22726">
    <property type="entry name" value="METALLOENDOPEPTIDASE OMA1"/>
    <property type="match status" value="1"/>
</dbReference>
<keyword evidence="4 8" id="KW-0378">Hydrolase</keyword>
<evidence type="ECO:0000256" key="1">
    <source>
        <dbReference type="ARBA" id="ARBA00001947"/>
    </source>
</evidence>
<evidence type="ECO:0000313" key="9">
    <source>
        <dbReference type="Proteomes" id="UP001165366"/>
    </source>
</evidence>
<proteinExistence type="predicted"/>
<dbReference type="InterPro" id="IPR051156">
    <property type="entry name" value="Mito/Outer_Membr_Metalloprot"/>
</dbReference>
<dbReference type="PANTHER" id="PTHR22726:SF1">
    <property type="entry name" value="METALLOENDOPEPTIDASE OMA1, MITOCHONDRIAL"/>
    <property type="match status" value="1"/>
</dbReference>
<dbReference type="EC" id="3.4.24.-" evidence="8"/>
<evidence type="ECO:0000256" key="4">
    <source>
        <dbReference type="ARBA" id="ARBA00022801"/>
    </source>
</evidence>
<sequence>MRTLTSYLLIFFSVFIFSNSCTVQKSPVSGNKRAYAYSWEEEVQIGKDVDNQIIAQYGLYQDENLSEYVKNLSEEILANSHMRREDTPQKYSETEFTFRVLDSPVVNAFALPGGYVYVTRGLIAHLENEAQLAVVIGHEIGHVAARHASQRGLTQTIGQVVAVGGAILGQEFLGMSGENLLALSSQAAQLLFLSYSRENERESDELGVEYAAKTGYAAAEGAEFFNSLKRISENSNQSLPTFLSSHPDPGEREQTIPRKAEQWAEEGYEQTIYDAEEYMSQLNGIVYGNNPRQGFSEDGMFYHPDLEFQFPVPESWQVINQAQQVALVSPEQNAVMIFQIDSEASNPEQAVRNFLSNNELQAETQRSTQSSGQWNAYVANTTAQGEQQDLGVYVYAVEFGGNIYRFINYSSADQYSTFEPDFEETTTEFDRLTDQQILNINPVRLSVIQTDRRARFSDLLPSSLPMDIQPEEIAILNQVQLDEMIEAGTTIKIPTQ</sequence>
<reference evidence="8" key="1">
    <citation type="submission" date="2022-01" db="EMBL/GenBank/DDBJ databases">
        <authorList>
            <person name="Wang Y."/>
        </authorList>
    </citation>
    <scope>NUCLEOTIDE SEQUENCE</scope>
    <source>
        <strain evidence="8">WB101</strain>
    </source>
</reference>
<keyword evidence="5" id="KW-0862">Zinc</keyword>
<dbReference type="Proteomes" id="UP001165366">
    <property type="component" value="Unassembled WGS sequence"/>
</dbReference>
<keyword evidence="2" id="KW-0645">Protease</keyword>
<evidence type="ECO:0000256" key="5">
    <source>
        <dbReference type="ARBA" id="ARBA00022833"/>
    </source>
</evidence>
<organism evidence="8 9">
    <name type="scientific">Rhodohalobacter sulfatireducens</name>
    <dbReference type="NCBI Taxonomy" id="2911366"/>
    <lineage>
        <taxon>Bacteria</taxon>
        <taxon>Pseudomonadati</taxon>
        <taxon>Balneolota</taxon>
        <taxon>Balneolia</taxon>
        <taxon>Balneolales</taxon>
        <taxon>Balneolaceae</taxon>
        <taxon>Rhodohalobacter</taxon>
    </lineage>
</organism>
<accession>A0ABS9KDV5</accession>
<evidence type="ECO:0000313" key="8">
    <source>
        <dbReference type="EMBL" id="MCG2589015.1"/>
    </source>
</evidence>
<dbReference type="EMBL" id="JAKLWS010000011">
    <property type="protein sequence ID" value="MCG2589015.1"/>
    <property type="molecule type" value="Genomic_DNA"/>
</dbReference>
<dbReference type="Gene3D" id="3.30.2010.10">
    <property type="entry name" value="Metalloproteases ('zincins'), catalytic domain"/>
    <property type="match status" value="1"/>
</dbReference>
<gene>
    <name evidence="8" type="ORF">L6773_10575</name>
</gene>
<keyword evidence="3" id="KW-0479">Metal-binding</keyword>
<dbReference type="CDD" id="cd07333">
    <property type="entry name" value="M48C_bepA_like"/>
    <property type="match status" value="1"/>
</dbReference>
<evidence type="ECO:0000256" key="3">
    <source>
        <dbReference type="ARBA" id="ARBA00022723"/>
    </source>
</evidence>
<reference evidence="8" key="2">
    <citation type="submission" date="2024-05" db="EMBL/GenBank/DDBJ databases">
        <title>Rhodohalobacter halophilus gen. nov., sp. nov., a moderately halophilic member of the family Balneolaceae.</title>
        <authorList>
            <person name="Xia J."/>
        </authorList>
    </citation>
    <scope>NUCLEOTIDE SEQUENCE</scope>
    <source>
        <strain evidence="8">WB101</strain>
    </source>
</reference>
<dbReference type="GO" id="GO:0008237">
    <property type="term" value="F:metallopeptidase activity"/>
    <property type="evidence" value="ECO:0007669"/>
    <property type="project" value="UniProtKB-KW"/>
</dbReference>
<dbReference type="Pfam" id="PF01435">
    <property type="entry name" value="Peptidase_M48"/>
    <property type="match status" value="1"/>
</dbReference>
<protein>
    <submittedName>
        <fullName evidence="8">M48 family metalloprotease</fullName>
        <ecNumber evidence="8">3.4.24.-</ecNumber>
    </submittedName>
</protein>
<name>A0ABS9KDV5_9BACT</name>